<dbReference type="Proteomes" id="UP000033109">
    <property type="component" value="Chromosome"/>
</dbReference>
<protein>
    <recommendedName>
        <fullName evidence="1">DSBA-like thioredoxin domain-containing protein</fullName>
    </recommendedName>
</protein>
<gene>
    <name evidence="2" type="ORF">PKOR_04710</name>
</gene>
<accession>A0A0E3ZDR6</accession>
<dbReference type="PATRIC" id="fig|400092.3.peg.1053"/>
<dbReference type="Gene3D" id="1.10.472.60">
    <property type="entry name" value="putative protein disulfide isomerase domain"/>
    <property type="match status" value="1"/>
</dbReference>
<dbReference type="PANTHER" id="PTHR13887:SF54">
    <property type="entry name" value="DSBA FAMILY PROTEIN"/>
    <property type="match status" value="1"/>
</dbReference>
<dbReference type="EMBL" id="CP009621">
    <property type="protein sequence ID" value="AKD02553.1"/>
    <property type="molecule type" value="Genomic_DNA"/>
</dbReference>
<reference evidence="2 3" key="1">
    <citation type="journal article" date="2015" name="Sci. Rep.">
        <title>Unraveling adaptation of Pontibacter korlensis to radiation and infertility in desert through complete genome and comparative transcriptomic analysis.</title>
        <authorList>
            <person name="Dai J."/>
            <person name="Dai W."/>
            <person name="Qiu C."/>
            <person name="Yang Z."/>
            <person name="Zhang Y."/>
            <person name="Zhou M."/>
            <person name="Zhang L."/>
            <person name="Fang C."/>
            <person name="Gao Q."/>
            <person name="Yang Q."/>
            <person name="Li X."/>
            <person name="Wang Z."/>
            <person name="Wang Z."/>
            <person name="Jia Z."/>
            <person name="Chen X."/>
        </authorList>
    </citation>
    <scope>NUCLEOTIDE SEQUENCE [LARGE SCALE GENOMIC DNA]</scope>
    <source>
        <strain evidence="2 3">X14-1T</strain>
    </source>
</reference>
<feature type="domain" description="DSBA-like thioredoxin" evidence="1">
    <location>
        <begin position="10"/>
        <end position="201"/>
    </location>
</feature>
<proteinExistence type="predicted"/>
<dbReference type="SUPFAM" id="SSF52833">
    <property type="entry name" value="Thioredoxin-like"/>
    <property type="match status" value="1"/>
</dbReference>
<dbReference type="PANTHER" id="PTHR13887">
    <property type="entry name" value="GLUTATHIONE S-TRANSFERASE KAPPA"/>
    <property type="match status" value="1"/>
</dbReference>
<keyword evidence="3" id="KW-1185">Reference proteome</keyword>
<organism evidence="2 3">
    <name type="scientific">Pontibacter korlensis</name>
    <dbReference type="NCBI Taxonomy" id="400092"/>
    <lineage>
        <taxon>Bacteria</taxon>
        <taxon>Pseudomonadati</taxon>
        <taxon>Bacteroidota</taxon>
        <taxon>Cytophagia</taxon>
        <taxon>Cytophagales</taxon>
        <taxon>Hymenobacteraceae</taxon>
        <taxon>Pontibacter</taxon>
    </lineage>
</organism>
<evidence type="ECO:0000313" key="2">
    <source>
        <dbReference type="EMBL" id="AKD02553.1"/>
    </source>
</evidence>
<dbReference type="KEGG" id="pko:PKOR_04710"/>
<dbReference type="RefSeq" id="WP_046309434.1">
    <property type="nucleotide sequence ID" value="NZ_CBCSCY010000016.1"/>
</dbReference>
<dbReference type="InterPro" id="IPR001853">
    <property type="entry name" value="DSBA-like_thioredoxin_dom"/>
</dbReference>
<evidence type="ECO:0000313" key="3">
    <source>
        <dbReference type="Proteomes" id="UP000033109"/>
    </source>
</evidence>
<dbReference type="OrthoDB" id="9813770at2"/>
<dbReference type="InterPro" id="IPR036249">
    <property type="entry name" value="Thioredoxin-like_sf"/>
</dbReference>
<sequence length="217" mass="24888">MEKQKIYYVQDALCGWCYGMSPVIARLFEEKSEEFDFEVLSGGMIRGSNVRPISGMADYIRQVEPRLKEITGVKLTDIYHRAILDEGTYITNSEPPAVAMAILKEQFPEQQVPLASAIQRQHFVEGKDMNEVETYMSLVRAFNADEEDFKRKFNDDTYLEKARQEFKLVEEWGINGFPAMVCQAGEKLYLVARGYQPYEQLIATLDQVRQEEGASGK</sequence>
<dbReference type="Gene3D" id="3.40.30.10">
    <property type="entry name" value="Glutaredoxin"/>
    <property type="match status" value="1"/>
</dbReference>
<dbReference type="HOGENOM" id="CLU_097497_1_0_10"/>
<name>A0A0E3ZDR6_9BACT</name>
<dbReference type="Pfam" id="PF01323">
    <property type="entry name" value="DSBA"/>
    <property type="match status" value="1"/>
</dbReference>
<dbReference type="GO" id="GO:0016491">
    <property type="term" value="F:oxidoreductase activity"/>
    <property type="evidence" value="ECO:0007669"/>
    <property type="project" value="InterPro"/>
</dbReference>
<dbReference type="CDD" id="cd03025">
    <property type="entry name" value="DsbA_FrnE_like"/>
    <property type="match status" value="1"/>
</dbReference>
<dbReference type="AlphaFoldDB" id="A0A0E3ZDR6"/>
<evidence type="ECO:0000259" key="1">
    <source>
        <dbReference type="Pfam" id="PF01323"/>
    </source>
</evidence>